<dbReference type="InterPro" id="IPR039634">
    <property type="entry name" value="Bul1-like"/>
</dbReference>
<dbReference type="PANTHER" id="PTHR31904:SF1">
    <property type="entry name" value="BYPASS OF STOP CODON PROTEIN 5-RELATED"/>
    <property type="match status" value="1"/>
</dbReference>
<reference evidence="2 3" key="2">
    <citation type="submission" date="2021-10" db="EMBL/GenBank/DDBJ databases">
        <authorList>
            <person name="Piombo E."/>
        </authorList>
    </citation>
    <scope>NUCLEOTIDE SEQUENCE [LARGE SCALE GENOMIC DNA]</scope>
</reference>
<evidence type="ECO:0000313" key="2">
    <source>
        <dbReference type="EMBL" id="CAG9986285.1"/>
    </source>
</evidence>
<feature type="domain" description="Bul1 C-terminal" evidence="1">
    <location>
        <begin position="301"/>
        <end position="380"/>
    </location>
</feature>
<dbReference type="PANTHER" id="PTHR31904">
    <property type="entry name" value="BYPASS OF STOP CODON PROTEIN 5-RELATED"/>
    <property type="match status" value="1"/>
</dbReference>
<accession>A0A9N9UCQ4</accession>
<reference evidence="3" key="1">
    <citation type="submission" date="2019-06" db="EMBL/GenBank/DDBJ databases">
        <authorList>
            <person name="Broberg M."/>
        </authorList>
    </citation>
    <scope>NUCLEOTIDE SEQUENCE [LARGE SCALE GENOMIC DNA]</scope>
</reference>
<dbReference type="AlphaFoldDB" id="A0A9N9UCQ4"/>
<dbReference type="Gene3D" id="2.60.40.640">
    <property type="match status" value="1"/>
</dbReference>
<dbReference type="Proteomes" id="UP000754883">
    <property type="component" value="Unassembled WGS sequence"/>
</dbReference>
<evidence type="ECO:0000259" key="1">
    <source>
        <dbReference type="Pfam" id="PF04426"/>
    </source>
</evidence>
<dbReference type="InterPro" id="IPR022794">
    <property type="entry name" value="Bul1_C"/>
</dbReference>
<proteinExistence type="predicted"/>
<dbReference type="Pfam" id="PF04426">
    <property type="entry name" value="Bul1_C"/>
    <property type="match status" value="1"/>
</dbReference>
<sequence length="416" mass="45965">MAMIALGATWAKWSAPLLGIKCKLPLKIEIQIENHFEAKIYATGSAIRGKVLITATRDIDYDKLEINLLGTSTTRTSGILNDTPPSKFTFFQLSMPIAPECLPEDKRLGAKQTFKIPFFFVVPQQRPLQACIHETHLELPPTIGNWEKSDQSPETAKIEYSIRVRATPARKDIELLKPVEFHRYIKLLPSNFQEDALCTTDPPQEIKLGRSYAKSDSLTIAGIRPTLVYLSYDSGKISNPMITAHLEFVTKAEPATLFPVIQAKSAAVQTTTSYAQRHLAPKIGENGQPPKLPHVVLCTKSKKATAELSQSTWQKAETPTGSDTTKYLSTLTLSLDMLNDDKTTFLPTFNACLISRAYVLRVGLAAESGSGSNIELPFQVIVRDLTSPTLPRYTLTSRDQTEATAALPPYRQSNSG</sequence>
<keyword evidence="3" id="KW-1185">Reference proteome</keyword>
<dbReference type="EMBL" id="CABFNO020001404">
    <property type="protein sequence ID" value="CAG9986285.1"/>
    <property type="molecule type" value="Genomic_DNA"/>
</dbReference>
<protein>
    <recommendedName>
        <fullName evidence="1">Bul1 C-terminal domain-containing protein</fullName>
    </recommendedName>
</protein>
<dbReference type="InterPro" id="IPR014752">
    <property type="entry name" value="Arrestin-like_C"/>
</dbReference>
<name>A0A9N9UCQ4_9HYPO</name>
<organism evidence="2 3">
    <name type="scientific">Clonostachys byssicola</name>
    <dbReference type="NCBI Taxonomy" id="160290"/>
    <lineage>
        <taxon>Eukaryota</taxon>
        <taxon>Fungi</taxon>
        <taxon>Dikarya</taxon>
        <taxon>Ascomycota</taxon>
        <taxon>Pezizomycotina</taxon>
        <taxon>Sordariomycetes</taxon>
        <taxon>Hypocreomycetidae</taxon>
        <taxon>Hypocreales</taxon>
        <taxon>Bionectriaceae</taxon>
        <taxon>Clonostachys</taxon>
    </lineage>
</organism>
<gene>
    <name evidence="2" type="ORF">CBYS24578_00012598</name>
</gene>
<evidence type="ECO:0000313" key="3">
    <source>
        <dbReference type="Proteomes" id="UP000754883"/>
    </source>
</evidence>
<dbReference type="OrthoDB" id="2283785at2759"/>
<comment type="caution">
    <text evidence="2">The sequence shown here is derived from an EMBL/GenBank/DDBJ whole genome shotgun (WGS) entry which is preliminary data.</text>
</comment>